<evidence type="ECO:0000256" key="10">
    <source>
        <dbReference type="PIRNR" id="PIRNR028762"/>
    </source>
</evidence>
<dbReference type="RefSeq" id="XP_038077712.1">
    <property type="nucleotide sequence ID" value="XM_038221784.1"/>
</dbReference>
<dbReference type="InterPro" id="IPR029063">
    <property type="entry name" value="SAM-dependent_MTases_sf"/>
</dbReference>
<evidence type="ECO:0000256" key="1">
    <source>
        <dbReference type="ARBA" id="ARBA00004123"/>
    </source>
</evidence>
<dbReference type="Pfam" id="PF03291">
    <property type="entry name" value="mRNA_G-N7_MeTrfase"/>
    <property type="match status" value="1"/>
</dbReference>
<dbReference type="AlphaFoldDB" id="A0A914BQE9"/>
<feature type="binding site" evidence="11">
    <location>
        <position position="97"/>
    </location>
    <ligand>
        <name>S-adenosyl-L-methionine</name>
        <dbReference type="ChEBI" id="CHEBI:59789"/>
    </ligand>
</feature>
<evidence type="ECO:0000313" key="16">
    <source>
        <dbReference type="Proteomes" id="UP000887568"/>
    </source>
</evidence>
<keyword evidence="8 10" id="KW-0539">Nucleus</keyword>
<keyword evidence="4 10" id="KW-0808">Transferase</keyword>
<dbReference type="SUPFAM" id="SSF53335">
    <property type="entry name" value="S-adenosyl-L-methionine-dependent methyltransferases"/>
    <property type="match status" value="1"/>
</dbReference>
<organism evidence="15 16">
    <name type="scientific">Patiria miniata</name>
    <name type="common">Bat star</name>
    <name type="synonym">Asterina miniata</name>
    <dbReference type="NCBI Taxonomy" id="46514"/>
    <lineage>
        <taxon>Eukaryota</taxon>
        <taxon>Metazoa</taxon>
        <taxon>Echinodermata</taxon>
        <taxon>Eleutherozoa</taxon>
        <taxon>Asterozoa</taxon>
        <taxon>Asteroidea</taxon>
        <taxon>Valvatacea</taxon>
        <taxon>Valvatida</taxon>
        <taxon>Asterinidae</taxon>
        <taxon>Patiria</taxon>
    </lineage>
</organism>
<evidence type="ECO:0000256" key="6">
    <source>
        <dbReference type="ARBA" id="ARBA00022884"/>
    </source>
</evidence>
<protein>
    <recommendedName>
        <fullName evidence="10">mRNA cap guanine-N(7) methyltransferase</fullName>
        <ecNumber evidence="10">2.1.1.56</ecNumber>
    </recommendedName>
    <alternativeName>
        <fullName evidence="10">mRNA (guanine-N(7))-methyltransferase</fullName>
    </alternativeName>
    <alternativeName>
        <fullName evidence="10">mRNA cap methyltransferase</fullName>
    </alternativeName>
</protein>
<sequence>MAEVLEVPTAVEPTKDIGSKTEETESQNTSQQDSISDSIVAKHYNERQDVGLTERTKSRIFFLRNFNNWIKSICIADTLQRLRDSDPTARLTVLDLCCGKGGDLLKWKKGQISRLVCSDIAEVSLQQCEERFKELGNRSNNPYDRGTFTAEFYSADLSKELLSEKYEDPSIQFDLASCQFSFHYSFESHAQAETMLRNACEQLRPGGYFIGTVPNGCELVRRLKTSEGTQFGNDVYTVNFHSKDEFPLFGCRYDFHLEGVVDCPEFLLYFPLLEEMAKKYQMEIVYCKTFHEFFDEHSKDPENNRLFGKMKSLEQYPPDRNTTASSTTEGDYSHAEERLNQLKERTDRFIKLGTLSKSEWEATSLYLVFAFRKETHSQPQTAAT</sequence>
<dbReference type="GeneID" id="119745439"/>
<keyword evidence="5 10" id="KW-0949">S-adenosyl-L-methionine</keyword>
<feature type="site" description="mRNA cap binding" evidence="12">
    <location>
        <position position="183"/>
    </location>
</feature>
<feature type="domain" description="MRNA cap 0 methyltransferase" evidence="14">
    <location>
        <begin position="58"/>
        <end position="374"/>
    </location>
</feature>
<keyword evidence="6 10" id="KW-0694">RNA-binding</keyword>
<feature type="binding site" evidence="11">
    <location>
        <position position="184"/>
    </location>
    <ligand>
        <name>S-adenosyl-L-methionine</name>
        <dbReference type="ChEBI" id="CHEBI:59789"/>
    </ligand>
</feature>
<dbReference type="InterPro" id="IPR004971">
    <property type="entry name" value="mRNA_G-N7_MeTrfase_dom"/>
</dbReference>
<feature type="site" description="mRNA cap binding" evidence="12">
    <location>
        <position position="366"/>
    </location>
</feature>
<dbReference type="GO" id="GO:0005634">
    <property type="term" value="C:nucleus"/>
    <property type="evidence" value="ECO:0007669"/>
    <property type="project" value="UniProtKB-SubCell"/>
</dbReference>
<dbReference type="CDD" id="cd02440">
    <property type="entry name" value="AdoMet_MTases"/>
    <property type="match status" value="1"/>
</dbReference>
<dbReference type="PROSITE" id="PS51562">
    <property type="entry name" value="RNA_CAP0_MT"/>
    <property type="match status" value="1"/>
</dbReference>
<feature type="site" description="mRNA cap binding" evidence="12">
    <location>
        <position position="131"/>
    </location>
</feature>
<evidence type="ECO:0000313" key="15">
    <source>
        <dbReference type="EnsemblMetazoa" id="XP_038077712.1"/>
    </source>
</evidence>
<feature type="compositionally biased region" description="Polar residues" evidence="13">
    <location>
        <begin position="320"/>
        <end position="330"/>
    </location>
</feature>
<feature type="region of interest" description="Disordered" evidence="13">
    <location>
        <begin position="1"/>
        <end position="37"/>
    </location>
</feature>
<accession>A0A914BQE9</accession>
<feature type="binding site" evidence="11">
    <location>
        <position position="179"/>
    </location>
    <ligand>
        <name>S-adenosyl-L-methionine</name>
        <dbReference type="ChEBI" id="CHEBI:59789"/>
    </ligand>
</feature>
<dbReference type="InterPro" id="IPR039753">
    <property type="entry name" value="RG7MT1"/>
</dbReference>
<dbReference type="PANTHER" id="PTHR12189:SF2">
    <property type="entry name" value="MRNA CAP GUANINE-N7 METHYLTRANSFERASE"/>
    <property type="match status" value="1"/>
</dbReference>
<feature type="site" description="mRNA cap binding" evidence="12">
    <location>
        <position position="265"/>
    </location>
</feature>
<dbReference type="PIRSF" id="PIRSF028762">
    <property type="entry name" value="ABD1"/>
    <property type="match status" value="1"/>
</dbReference>
<evidence type="ECO:0000256" key="2">
    <source>
        <dbReference type="ARBA" id="ARBA00022603"/>
    </source>
</evidence>
<feature type="compositionally biased region" description="Basic and acidic residues" evidence="13">
    <location>
        <begin position="13"/>
        <end position="23"/>
    </location>
</feature>
<dbReference type="Gene3D" id="3.40.50.150">
    <property type="entry name" value="Vaccinia Virus protein VP39"/>
    <property type="match status" value="1"/>
</dbReference>
<comment type="catalytic activity">
    <reaction evidence="9">
        <text>a 5'-end (5'-triphosphoguanosine)-ribonucleoside in mRNA + S-adenosyl-L-methionine = a 5'-end (N(7)-methyl 5'-triphosphoguanosine)-ribonucleoside in mRNA + S-adenosyl-L-homocysteine</text>
        <dbReference type="Rhea" id="RHEA:67008"/>
        <dbReference type="Rhea" id="RHEA-COMP:17166"/>
        <dbReference type="Rhea" id="RHEA-COMP:17167"/>
        <dbReference type="ChEBI" id="CHEBI:57856"/>
        <dbReference type="ChEBI" id="CHEBI:59789"/>
        <dbReference type="ChEBI" id="CHEBI:156461"/>
        <dbReference type="ChEBI" id="CHEBI:167617"/>
        <dbReference type="EC" id="2.1.1.56"/>
    </reaction>
</comment>
<keyword evidence="2 10" id="KW-0489">Methyltransferase</keyword>
<evidence type="ECO:0000256" key="5">
    <source>
        <dbReference type="ARBA" id="ARBA00022691"/>
    </source>
</evidence>
<evidence type="ECO:0000256" key="8">
    <source>
        <dbReference type="ARBA" id="ARBA00023242"/>
    </source>
</evidence>
<dbReference type="OMA" id="LITGDCF"/>
<evidence type="ECO:0000256" key="12">
    <source>
        <dbReference type="PIRSR" id="PIRSR028762-2"/>
    </source>
</evidence>
<proteinExistence type="inferred from homology"/>
<evidence type="ECO:0000256" key="4">
    <source>
        <dbReference type="ARBA" id="ARBA00022679"/>
    </source>
</evidence>
<evidence type="ECO:0000256" key="13">
    <source>
        <dbReference type="SAM" id="MobiDB-lite"/>
    </source>
</evidence>
<keyword evidence="7 10" id="KW-0506">mRNA capping</keyword>
<reference evidence="15" key="1">
    <citation type="submission" date="2022-11" db="UniProtKB">
        <authorList>
            <consortium name="EnsemblMetazoa"/>
        </authorList>
    </citation>
    <scope>IDENTIFICATION</scope>
</reference>
<dbReference type="OrthoDB" id="10248867at2759"/>
<evidence type="ECO:0000256" key="11">
    <source>
        <dbReference type="PIRSR" id="PIRSR028762-1"/>
    </source>
</evidence>
<evidence type="ECO:0000256" key="9">
    <source>
        <dbReference type="ARBA" id="ARBA00044712"/>
    </source>
</evidence>
<comment type="subcellular location">
    <subcellularLocation>
        <location evidence="1 10">Nucleus</location>
    </subcellularLocation>
</comment>
<evidence type="ECO:0000256" key="7">
    <source>
        <dbReference type="ARBA" id="ARBA00023042"/>
    </source>
</evidence>
<dbReference type="Proteomes" id="UP000887568">
    <property type="component" value="Unplaced"/>
</dbReference>
<dbReference type="GO" id="GO:0003723">
    <property type="term" value="F:RNA binding"/>
    <property type="evidence" value="ECO:0007669"/>
    <property type="project" value="UniProtKB-KW"/>
</dbReference>
<feature type="binding site" evidence="12">
    <location>
        <begin position="67"/>
        <end position="68"/>
    </location>
    <ligand>
        <name>mRNA</name>
        <dbReference type="ChEBI" id="CHEBI:33699"/>
    </ligand>
</feature>
<evidence type="ECO:0000259" key="14">
    <source>
        <dbReference type="PROSITE" id="PS51562"/>
    </source>
</evidence>
<feature type="binding site" evidence="11">
    <location>
        <position position="156"/>
    </location>
    <ligand>
        <name>S-adenosyl-L-methionine</name>
        <dbReference type="ChEBI" id="CHEBI:59789"/>
    </ligand>
</feature>
<dbReference type="PANTHER" id="PTHR12189">
    <property type="entry name" value="MRNA GUANINE-7- METHYLTRANSFERASE"/>
    <property type="match status" value="1"/>
</dbReference>
<feature type="binding site" evidence="11">
    <location>
        <position position="119"/>
    </location>
    <ligand>
        <name>S-adenosyl-L-methionine</name>
        <dbReference type="ChEBI" id="CHEBI:59789"/>
    </ligand>
</feature>
<evidence type="ECO:0000256" key="3">
    <source>
        <dbReference type="ARBA" id="ARBA00022664"/>
    </source>
</evidence>
<feature type="site" description="mRNA cap binding" evidence="12">
    <location>
        <position position="100"/>
    </location>
</feature>
<comment type="similarity">
    <text evidence="10">Belongs to the class I-like SAM-binding methyltransferase superfamily. mRNA cap 0 methyltransferase family.</text>
</comment>
<keyword evidence="16" id="KW-1185">Reference proteome</keyword>
<dbReference type="EnsemblMetazoa" id="XM_038221784.1">
    <property type="protein sequence ID" value="XP_038077712.1"/>
    <property type="gene ID" value="LOC119745439"/>
</dbReference>
<dbReference type="EC" id="2.1.1.56" evidence="10"/>
<feature type="binding site" evidence="11">
    <location>
        <position position="71"/>
    </location>
    <ligand>
        <name>S-adenosyl-L-methionine</name>
        <dbReference type="ChEBI" id="CHEBI:59789"/>
    </ligand>
</feature>
<dbReference type="InterPro" id="IPR016899">
    <property type="entry name" value="mRNA_G-N7_MeTrfase_euk"/>
</dbReference>
<dbReference type="GO" id="GO:0004482">
    <property type="term" value="F:mRNA 5'-cap (guanine-N7-)-methyltransferase activity"/>
    <property type="evidence" value="ECO:0007669"/>
    <property type="project" value="UniProtKB-EC"/>
</dbReference>
<feature type="compositionally biased region" description="Polar residues" evidence="13">
    <location>
        <begin position="26"/>
        <end position="37"/>
    </location>
</feature>
<keyword evidence="3 10" id="KW-0507">mRNA processing</keyword>
<dbReference type="CTD" id="8731"/>
<name>A0A914BQE9_PATMI</name>
<feature type="region of interest" description="Disordered" evidence="13">
    <location>
        <begin position="310"/>
        <end position="336"/>
    </location>
</feature>
<feature type="site" description="mRNA cap binding" evidence="12">
    <location>
        <position position="106"/>
    </location>
</feature>